<dbReference type="EMBL" id="ML977327">
    <property type="protein sequence ID" value="KAF2113863.1"/>
    <property type="molecule type" value="Genomic_DNA"/>
</dbReference>
<evidence type="ECO:0000313" key="1">
    <source>
        <dbReference type="EMBL" id="KAF2113863.1"/>
    </source>
</evidence>
<name>A0A6A5Z4C7_9PLEO</name>
<proteinExistence type="predicted"/>
<protein>
    <submittedName>
        <fullName evidence="1">Uncharacterized protein</fullName>
    </submittedName>
</protein>
<organism evidence="1 2">
    <name type="scientific">Lophiotrema nucula</name>
    <dbReference type="NCBI Taxonomy" id="690887"/>
    <lineage>
        <taxon>Eukaryota</taxon>
        <taxon>Fungi</taxon>
        <taxon>Dikarya</taxon>
        <taxon>Ascomycota</taxon>
        <taxon>Pezizomycotina</taxon>
        <taxon>Dothideomycetes</taxon>
        <taxon>Pleosporomycetidae</taxon>
        <taxon>Pleosporales</taxon>
        <taxon>Lophiotremataceae</taxon>
        <taxon>Lophiotrema</taxon>
    </lineage>
</organism>
<accession>A0A6A5Z4C7</accession>
<sequence>MFPFLNLPRELRDQLYNAYLHNEDGLFYLYGSKEMQYANTAVAIGFLSELSIEESKGLRATVVIKEDRKGVAYPETHTKGLLPYYHENPHLRFETHLAIWPNLVPAVWLPYICYGAETAIHAVKAESFLIELADWVEETTFLEAANVPAGSMTFVLEGRRDETLHVWDFVKRAVSMQEAMFSSLHCSNQETLDPTTIIYPYTESIDQQPLSSWRRLQLPSDPRSFYSTIKNIVHGIGNIRFDGDLGSIWNSDEAIANRKDWSLQEFWNEFYELRLLNRISFPPGGIPAYFRACNLVPGPEEHYVQELMDEDAEEEL</sequence>
<dbReference type="OrthoDB" id="3675985at2759"/>
<reference evidence="1" key="1">
    <citation type="journal article" date="2020" name="Stud. Mycol.">
        <title>101 Dothideomycetes genomes: a test case for predicting lifestyles and emergence of pathogens.</title>
        <authorList>
            <person name="Haridas S."/>
            <person name="Albert R."/>
            <person name="Binder M."/>
            <person name="Bloem J."/>
            <person name="Labutti K."/>
            <person name="Salamov A."/>
            <person name="Andreopoulos B."/>
            <person name="Baker S."/>
            <person name="Barry K."/>
            <person name="Bills G."/>
            <person name="Bluhm B."/>
            <person name="Cannon C."/>
            <person name="Castanera R."/>
            <person name="Culley D."/>
            <person name="Daum C."/>
            <person name="Ezra D."/>
            <person name="Gonzalez J."/>
            <person name="Henrissat B."/>
            <person name="Kuo A."/>
            <person name="Liang C."/>
            <person name="Lipzen A."/>
            <person name="Lutzoni F."/>
            <person name="Magnuson J."/>
            <person name="Mondo S."/>
            <person name="Nolan M."/>
            <person name="Ohm R."/>
            <person name="Pangilinan J."/>
            <person name="Park H.-J."/>
            <person name="Ramirez L."/>
            <person name="Alfaro M."/>
            <person name="Sun H."/>
            <person name="Tritt A."/>
            <person name="Yoshinaga Y."/>
            <person name="Zwiers L.-H."/>
            <person name="Turgeon B."/>
            <person name="Goodwin S."/>
            <person name="Spatafora J."/>
            <person name="Crous P."/>
            <person name="Grigoriev I."/>
        </authorList>
    </citation>
    <scope>NUCLEOTIDE SEQUENCE</scope>
    <source>
        <strain evidence="1">CBS 627.86</strain>
    </source>
</reference>
<dbReference type="Proteomes" id="UP000799770">
    <property type="component" value="Unassembled WGS sequence"/>
</dbReference>
<evidence type="ECO:0000313" key="2">
    <source>
        <dbReference type="Proteomes" id="UP000799770"/>
    </source>
</evidence>
<dbReference type="AlphaFoldDB" id="A0A6A5Z4C7"/>
<keyword evidence="2" id="KW-1185">Reference proteome</keyword>
<gene>
    <name evidence="1" type="ORF">BDV96DRAFT_648103</name>
</gene>